<keyword evidence="11" id="KW-0739">Sodium transport</keyword>
<dbReference type="Gene3D" id="1.20.1730.10">
    <property type="entry name" value="Sodium/glucose cotransporter"/>
    <property type="match status" value="1"/>
</dbReference>
<evidence type="ECO:0000256" key="1">
    <source>
        <dbReference type="ARBA" id="ARBA00004651"/>
    </source>
</evidence>
<evidence type="ECO:0000256" key="7">
    <source>
        <dbReference type="ARBA" id="ARBA00022989"/>
    </source>
</evidence>
<comment type="caution">
    <text evidence="13">The sequence shown here is derived from an EMBL/GenBank/DDBJ whole genome shotgun (WGS) entry which is preliminary data.</text>
</comment>
<comment type="similarity">
    <text evidence="2">Belongs to the sodium:solute symporter (SSF) (TC 2.A.21) family.</text>
</comment>
<evidence type="ECO:0000256" key="3">
    <source>
        <dbReference type="ARBA" id="ARBA00022448"/>
    </source>
</evidence>
<sequence>YNPINILSMLAWGLGYFGMPHILIRFMAVEDAAKLRLSRRIATVWVVVSLSVAVLIGLIGNAMTAAGAVPALVGPASETLIVKIVALLAGKGWIAAIVAGVILSGILAATMSTADSQLLAASSSVSQNLLQESLGIKLSEKKSFWLARLTVVGIAVVGVILAFDPNSSVFEIVSFAWAGFGATFGPVVLCALFWKRSNLWGALSGMGVGAVANFYLEVCGTTLRWNLGHL</sequence>
<name>J9C7C2_9ZZZZ</name>
<evidence type="ECO:0000313" key="13">
    <source>
        <dbReference type="EMBL" id="EJW95745.1"/>
    </source>
</evidence>
<feature type="transmembrane region" description="Helical" evidence="12">
    <location>
        <begin position="175"/>
        <end position="194"/>
    </location>
</feature>
<evidence type="ECO:0000256" key="6">
    <source>
        <dbReference type="ARBA" id="ARBA00022847"/>
    </source>
</evidence>
<dbReference type="PANTHER" id="PTHR48086:SF3">
    <property type="entry name" value="SODIUM_PROLINE SYMPORTER"/>
    <property type="match status" value="1"/>
</dbReference>
<accession>J9C7C2</accession>
<dbReference type="InterPro" id="IPR050277">
    <property type="entry name" value="Sodium:Solute_Symporter"/>
</dbReference>
<dbReference type="PANTHER" id="PTHR48086">
    <property type="entry name" value="SODIUM/PROLINE SYMPORTER-RELATED"/>
    <property type="match status" value="1"/>
</dbReference>
<comment type="subcellular location">
    <subcellularLocation>
        <location evidence="1">Cell membrane</location>
        <topology evidence="1">Multi-pass membrane protein</topology>
    </subcellularLocation>
</comment>
<keyword evidence="8" id="KW-0915">Sodium</keyword>
<feature type="non-terminal residue" evidence="13">
    <location>
        <position position="1"/>
    </location>
</feature>
<proteinExistence type="inferred from homology"/>
<evidence type="ECO:0000256" key="4">
    <source>
        <dbReference type="ARBA" id="ARBA00022475"/>
    </source>
</evidence>
<evidence type="ECO:0000256" key="12">
    <source>
        <dbReference type="SAM" id="Phobius"/>
    </source>
</evidence>
<keyword evidence="7 12" id="KW-1133">Transmembrane helix</keyword>
<keyword evidence="3" id="KW-0813">Transport</keyword>
<dbReference type="GO" id="GO:0005886">
    <property type="term" value="C:plasma membrane"/>
    <property type="evidence" value="ECO:0007669"/>
    <property type="project" value="UniProtKB-SubCell"/>
</dbReference>
<dbReference type="Pfam" id="PF00474">
    <property type="entry name" value="SSF"/>
    <property type="match status" value="1"/>
</dbReference>
<dbReference type="InterPro" id="IPR038377">
    <property type="entry name" value="Na/Glc_symporter_sf"/>
</dbReference>
<feature type="transmembrane region" description="Helical" evidence="12">
    <location>
        <begin position="80"/>
        <end position="109"/>
    </location>
</feature>
<keyword evidence="4" id="KW-1003">Cell membrane</keyword>
<feature type="transmembrane region" description="Helical" evidence="12">
    <location>
        <begin position="145"/>
        <end position="163"/>
    </location>
</feature>
<reference evidence="13" key="1">
    <citation type="journal article" date="2012" name="PLoS ONE">
        <title>Gene sets for utilization of primary and secondary nutrition supplies in the distal gut of endangered iberian lynx.</title>
        <authorList>
            <person name="Alcaide M."/>
            <person name="Messina E."/>
            <person name="Richter M."/>
            <person name="Bargiela R."/>
            <person name="Peplies J."/>
            <person name="Huws S.A."/>
            <person name="Newbold C.J."/>
            <person name="Golyshin P.N."/>
            <person name="Simon M.A."/>
            <person name="Lopez G."/>
            <person name="Yakimov M.M."/>
            <person name="Ferrer M."/>
        </authorList>
    </citation>
    <scope>NUCLEOTIDE SEQUENCE</scope>
</reference>
<evidence type="ECO:0000256" key="8">
    <source>
        <dbReference type="ARBA" id="ARBA00023053"/>
    </source>
</evidence>
<dbReference type="GO" id="GO:0015293">
    <property type="term" value="F:symporter activity"/>
    <property type="evidence" value="ECO:0007669"/>
    <property type="project" value="UniProtKB-KW"/>
</dbReference>
<dbReference type="EMBL" id="AMCI01005637">
    <property type="protein sequence ID" value="EJW95745.1"/>
    <property type="molecule type" value="Genomic_DNA"/>
</dbReference>
<keyword evidence="10 12" id="KW-0472">Membrane</keyword>
<keyword evidence="5 12" id="KW-0812">Transmembrane</keyword>
<evidence type="ECO:0000256" key="5">
    <source>
        <dbReference type="ARBA" id="ARBA00022692"/>
    </source>
</evidence>
<feature type="transmembrane region" description="Helical" evidence="12">
    <location>
        <begin position="6"/>
        <end position="29"/>
    </location>
</feature>
<evidence type="ECO:0000256" key="2">
    <source>
        <dbReference type="ARBA" id="ARBA00006434"/>
    </source>
</evidence>
<feature type="transmembrane region" description="Helical" evidence="12">
    <location>
        <begin position="41"/>
        <end position="60"/>
    </location>
</feature>
<evidence type="ECO:0000256" key="10">
    <source>
        <dbReference type="ARBA" id="ARBA00023136"/>
    </source>
</evidence>
<dbReference type="AlphaFoldDB" id="J9C7C2"/>
<keyword evidence="9" id="KW-0406">Ion transport</keyword>
<dbReference type="PROSITE" id="PS50283">
    <property type="entry name" value="NA_SOLUT_SYMP_3"/>
    <property type="match status" value="1"/>
</dbReference>
<dbReference type="InterPro" id="IPR001734">
    <property type="entry name" value="Na/solute_symporter"/>
</dbReference>
<organism evidence="13">
    <name type="scientific">gut metagenome</name>
    <dbReference type="NCBI Taxonomy" id="749906"/>
    <lineage>
        <taxon>unclassified sequences</taxon>
        <taxon>metagenomes</taxon>
        <taxon>organismal metagenomes</taxon>
    </lineage>
</organism>
<dbReference type="GO" id="GO:0006814">
    <property type="term" value="P:sodium ion transport"/>
    <property type="evidence" value="ECO:0007669"/>
    <property type="project" value="UniProtKB-KW"/>
</dbReference>
<evidence type="ECO:0000256" key="11">
    <source>
        <dbReference type="ARBA" id="ARBA00023201"/>
    </source>
</evidence>
<gene>
    <name evidence="13" type="ORF">EVA_16148</name>
</gene>
<evidence type="ECO:0000256" key="9">
    <source>
        <dbReference type="ARBA" id="ARBA00023065"/>
    </source>
</evidence>
<keyword evidence="6" id="KW-0769">Symport</keyword>
<protein>
    <submittedName>
        <fullName evidence="13">Sodium/solute symporter</fullName>
    </submittedName>
</protein>